<dbReference type="InterPro" id="IPR051606">
    <property type="entry name" value="Polyketide_Oxido-like"/>
</dbReference>
<dbReference type="Proteomes" id="UP000185124">
    <property type="component" value="Unassembled WGS sequence"/>
</dbReference>
<dbReference type="EMBL" id="FSQT01000001">
    <property type="protein sequence ID" value="SIM49020.1"/>
    <property type="molecule type" value="Genomic_DNA"/>
</dbReference>
<keyword evidence="3" id="KW-1185">Reference proteome</keyword>
<dbReference type="AlphaFoldDB" id="A0A1N5TKM6"/>
<accession>A0A1N5TKM6</accession>
<dbReference type="GO" id="GO:0004074">
    <property type="term" value="F:biliverdin reductase [NAD(P)H] activity"/>
    <property type="evidence" value="ECO:0007669"/>
    <property type="project" value="TreeGrafter"/>
</dbReference>
<evidence type="ECO:0000259" key="1">
    <source>
        <dbReference type="Pfam" id="PF13460"/>
    </source>
</evidence>
<dbReference type="PANTHER" id="PTHR43355:SF2">
    <property type="entry name" value="FLAVIN REDUCTASE (NADPH)"/>
    <property type="match status" value="1"/>
</dbReference>
<organism evidence="2 3">
    <name type="scientific">Micromonospora cremea</name>
    <dbReference type="NCBI Taxonomy" id="709881"/>
    <lineage>
        <taxon>Bacteria</taxon>
        <taxon>Bacillati</taxon>
        <taxon>Actinomycetota</taxon>
        <taxon>Actinomycetes</taxon>
        <taxon>Micromonosporales</taxon>
        <taxon>Micromonosporaceae</taxon>
        <taxon>Micromonospora</taxon>
    </lineage>
</organism>
<evidence type="ECO:0000313" key="2">
    <source>
        <dbReference type="EMBL" id="SIM49020.1"/>
    </source>
</evidence>
<dbReference type="STRING" id="709881.SAMN04489832_0235"/>
<dbReference type="Pfam" id="PF13460">
    <property type="entry name" value="NAD_binding_10"/>
    <property type="match status" value="1"/>
</dbReference>
<sequence length="205" mass="21769">MRLTIFGSTGRTGRQVLAEGIRRGHRITAFTRRPDTIADPAALAAVVAGDGRDPDAVRTAVADADAVVAIIAAASRKGPHHVADVARTVTDTMSATGVRRLVVTSVYPIVATKPRLPIALLKLVFADAYADCAAMEDIVSTSSLDWTIARLNRLTDKPPHGTFYTSRALLDRPFAITRTDAAAALLDIVKDETLAKTAINIAGTR</sequence>
<dbReference type="SUPFAM" id="SSF51735">
    <property type="entry name" value="NAD(P)-binding Rossmann-fold domains"/>
    <property type="match status" value="1"/>
</dbReference>
<dbReference type="GO" id="GO:0042602">
    <property type="term" value="F:riboflavin reductase (NADPH) activity"/>
    <property type="evidence" value="ECO:0007669"/>
    <property type="project" value="TreeGrafter"/>
</dbReference>
<dbReference type="PANTHER" id="PTHR43355">
    <property type="entry name" value="FLAVIN REDUCTASE (NADPH)"/>
    <property type="match status" value="1"/>
</dbReference>
<evidence type="ECO:0000313" key="3">
    <source>
        <dbReference type="Proteomes" id="UP000185124"/>
    </source>
</evidence>
<name>A0A1N5TKM6_9ACTN</name>
<proteinExistence type="predicted"/>
<reference evidence="3" key="1">
    <citation type="submission" date="2016-12" db="EMBL/GenBank/DDBJ databases">
        <authorList>
            <person name="Varghese N."/>
            <person name="Submissions S."/>
        </authorList>
    </citation>
    <scope>NUCLEOTIDE SEQUENCE [LARGE SCALE GENOMIC DNA]</scope>
    <source>
        <strain evidence="3">DSM 45599</strain>
    </source>
</reference>
<gene>
    <name evidence="2" type="ORF">SAMN04489832_0235</name>
</gene>
<protein>
    <submittedName>
        <fullName evidence="2">Putative NADH-flavin reductase</fullName>
    </submittedName>
</protein>
<feature type="domain" description="NAD(P)-binding" evidence="1">
    <location>
        <begin position="7"/>
        <end position="191"/>
    </location>
</feature>
<dbReference type="InterPro" id="IPR016040">
    <property type="entry name" value="NAD(P)-bd_dom"/>
</dbReference>
<dbReference type="Gene3D" id="3.40.50.720">
    <property type="entry name" value="NAD(P)-binding Rossmann-like Domain"/>
    <property type="match status" value="1"/>
</dbReference>
<dbReference type="InterPro" id="IPR036291">
    <property type="entry name" value="NAD(P)-bd_dom_sf"/>
</dbReference>